<accession>A0A0F7L494</accession>
<reference evidence="2" key="1">
    <citation type="journal article" date="2015" name="Front. Microbiol.">
        <title>Combining genomic sequencing methods to explore viral diversity and reveal potential virus-host interactions.</title>
        <authorList>
            <person name="Chow C.E."/>
            <person name="Winget D.M."/>
            <person name="White R.A.III."/>
            <person name="Hallam S.J."/>
            <person name="Suttle C.A."/>
        </authorList>
    </citation>
    <scope>NUCLEOTIDE SEQUENCE</scope>
    <source>
        <strain evidence="2">Anoxic3_6</strain>
    </source>
</reference>
<protein>
    <submittedName>
        <fullName evidence="2">Uncharacterized protein</fullName>
    </submittedName>
</protein>
<keyword evidence="1" id="KW-0812">Transmembrane</keyword>
<sequence>MAKLYGYCFSSSISVRVKPFTNFSQMVDRLSFVINSWFGFCVIVFFDLVICIVPKLY</sequence>
<organism evidence="2">
    <name type="scientific">uncultured marine virus</name>
    <dbReference type="NCBI Taxonomy" id="186617"/>
    <lineage>
        <taxon>Viruses</taxon>
        <taxon>environmental samples</taxon>
    </lineage>
</organism>
<dbReference type="EMBL" id="KR029581">
    <property type="protein sequence ID" value="AKH46323.1"/>
    <property type="molecule type" value="Genomic_DNA"/>
</dbReference>
<proteinExistence type="predicted"/>
<keyword evidence="1" id="KW-0472">Membrane</keyword>
<keyword evidence="1" id="KW-1133">Transmembrane helix</keyword>
<reference evidence="2" key="2">
    <citation type="submission" date="2015-03" db="EMBL/GenBank/DDBJ databases">
        <authorList>
            <person name="Chow C.-E.T."/>
            <person name="Winget D.M."/>
            <person name="White R.A.III."/>
            <person name="Hallam S.J."/>
            <person name="Suttle C.A."/>
        </authorList>
    </citation>
    <scope>NUCLEOTIDE SEQUENCE</scope>
    <source>
        <strain evidence="2">Anoxic3_6</strain>
    </source>
</reference>
<evidence type="ECO:0000256" key="1">
    <source>
        <dbReference type="SAM" id="Phobius"/>
    </source>
</evidence>
<name>A0A0F7L494_9VIRU</name>
<evidence type="ECO:0000313" key="2">
    <source>
        <dbReference type="EMBL" id="AKH46323.1"/>
    </source>
</evidence>
<feature type="transmembrane region" description="Helical" evidence="1">
    <location>
        <begin position="32"/>
        <end position="53"/>
    </location>
</feature>